<organism evidence="1">
    <name type="scientific">Rhodococcus hoagii</name>
    <name type="common">Corynebacterium equii</name>
    <dbReference type="NCBI Taxonomy" id="43767"/>
    <lineage>
        <taxon>Bacteria</taxon>
        <taxon>Bacillati</taxon>
        <taxon>Actinomycetota</taxon>
        <taxon>Actinomycetes</taxon>
        <taxon>Mycobacteriales</taxon>
        <taxon>Nocardiaceae</taxon>
        <taxon>Prescottella</taxon>
    </lineage>
</organism>
<reference evidence="1" key="1">
    <citation type="journal article" date="2017" name="Genome Biol. Evol.">
        <title>Comparative Genomics of Rhodococcus equi Virulence Plasmids Indicates Host-Driven Evolution of the vap Pathogenicity Island.</title>
        <authorList>
            <person name="MacArthur I."/>
            <person name="Anastasi E."/>
            <person name="Alvarez S."/>
            <person name="Scortti M."/>
            <person name="Vazquez-Boland J.A."/>
        </authorList>
    </citation>
    <scope>NUCLEOTIDE SEQUENCE</scope>
    <source>
        <strain evidence="1">PAM1572</strain>
        <plasmid evidence="1">pVAPN1572</plasmid>
    </source>
</reference>
<sequence>MHFWRGRFLRPDDSAPLFRTVRGMVNYYATEGMGTALRECSAHDVYKSFLDECGVLRAEHRDGVVEYIAGTRYDPSPTALRWELRTADNVIEVICTGIVVREFASDVEVRQATVDGLERDSGERFR</sequence>
<dbReference type="EMBL" id="KX443401">
    <property type="protein sequence ID" value="ARX60180.1"/>
    <property type="molecule type" value="Genomic_DNA"/>
</dbReference>
<proteinExistence type="predicted"/>
<name>A0A1Z1UXF2_RHOHA</name>
<accession>A0A1Z1UXF2</accession>
<geneLocation type="plasmid" evidence="1">
    <name>pVAPN1572</name>
</geneLocation>
<dbReference type="AlphaFoldDB" id="A0A1Z1UXF2"/>
<gene>
    <name evidence="1" type="ORF">pVAPN1572_1402</name>
</gene>
<evidence type="ECO:0000313" key="1">
    <source>
        <dbReference type="EMBL" id="ARX60180.1"/>
    </source>
</evidence>
<keyword evidence="1" id="KW-0614">Plasmid</keyword>
<protein>
    <submittedName>
        <fullName evidence="1">Uncharacterized protein</fullName>
    </submittedName>
</protein>